<dbReference type="InterPro" id="IPR031643">
    <property type="entry name" value="DUF4708"/>
</dbReference>
<dbReference type="PROSITE" id="PS51257">
    <property type="entry name" value="PROKAR_LIPOPROTEIN"/>
    <property type="match status" value="1"/>
</dbReference>
<proteinExistence type="predicted"/>
<reference evidence="3" key="3">
    <citation type="submission" date="2025-08" db="UniProtKB">
        <authorList>
            <consortium name="Ensembl"/>
        </authorList>
    </citation>
    <scope>IDENTIFICATION</scope>
</reference>
<dbReference type="STRING" id="7994.ENSAMXP00000053188"/>
<evidence type="ECO:0000313" key="3">
    <source>
        <dbReference type="Ensembl" id="ENSAMXP00000053188.1"/>
    </source>
</evidence>
<reference evidence="3" key="4">
    <citation type="submission" date="2025-09" db="UniProtKB">
        <authorList>
            <consortium name="Ensembl"/>
        </authorList>
    </citation>
    <scope>IDENTIFICATION</scope>
</reference>
<feature type="compositionally biased region" description="Low complexity" evidence="1">
    <location>
        <begin position="531"/>
        <end position="540"/>
    </location>
</feature>
<dbReference type="InParanoid" id="A0A3B1KF98"/>
<evidence type="ECO:0000259" key="2">
    <source>
        <dbReference type="Pfam" id="PF15813"/>
    </source>
</evidence>
<reference evidence="4" key="1">
    <citation type="submission" date="2013-03" db="EMBL/GenBank/DDBJ databases">
        <authorList>
            <person name="Jeffery W."/>
            <person name="Warren W."/>
            <person name="Wilson R.K."/>
        </authorList>
    </citation>
    <scope>NUCLEOTIDE SEQUENCE</scope>
    <source>
        <strain evidence="4">female</strain>
    </source>
</reference>
<dbReference type="AlphaFoldDB" id="A0A3B1KF98"/>
<accession>A0A3B1KF98</accession>
<keyword evidence="4" id="KW-1185">Reference proteome</keyword>
<evidence type="ECO:0000256" key="1">
    <source>
        <dbReference type="SAM" id="MobiDB-lite"/>
    </source>
</evidence>
<dbReference type="PANTHER" id="PTHR28495">
    <property type="entry name" value="HYPOTHETICAL PROTEIN LOC100359752"/>
    <property type="match status" value="1"/>
</dbReference>
<protein>
    <submittedName>
        <fullName evidence="3">Chromosome 10 C18orf63 homolog</fullName>
    </submittedName>
</protein>
<dbReference type="Pfam" id="PF15813">
    <property type="entry name" value="DUF4708"/>
    <property type="match status" value="1"/>
</dbReference>
<reference evidence="4" key="2">
    <citation type="journal article" date="2014" name="Nat. Commun.">
        <title>The cavefish genome reveals candidate genes for eye loss.</title>
        <authorList>
            <person name="McGaugh S.E."/>
            <person name="Gross J.B."/>
            <person name="Aken B."/>
            <person name="Blin M."/>
            <person name="Borowsky R."/>
            <person name="Chalopin D."/>
            <person name="Hinaux H."/>
            <person name="Jeffery W.R."/>
            <person name="Keene A."/>
            <person name="Ma L."/>
            <person name="Minx P."/>
            <person name="Murphy D."/>
            <person name="O'Quin K.E."/>
            <person name="Retaux S."/>
            <person name="Rohner N."/>
            <person name="Searle S.M."/>
            <person name="Stahl B.A."/>
            <person name="Tabin C."/>
            <person name="Volff J.N."/>
            <person name="Yoshizawa M."/>
            <person name="Warren W.C."/>
        </authorList>
    </citation>
    <scope>NUCLEOTIDE SEQUENCE [LARGE SCALE GENOMIC DNA]</scope>
    <source>
        <strain evidence="4">female</strain>
    </source>
</reference>
<dbReference type="GeneTree" id="ENSGT00390000007627"/>
<dbReference type="Ensembl" id="ENSAMXT00000057650.1">
    <property type="protein sequence ID" value="ENSAMXP00000053188.1"/>
    <property type="gene ID" value="ENSAMXG00000036984.1"/>
</dbReference>
<dbReference type="Bgee" id="ENSAMXG00000036984">
    <property type="expression patterns" value="Expressed in testis and 2 other cell types or tissues"/>
</dbReference>
<feature type="region of interest" description="Disordered" evidence="1">
    <location>
        <begin position="521"/>
        <end position="540"/>
    </location>
</feature>
<dbReference type="PANTHER" id="PTHR28495:SF1">
    <property type="entry name" value="GENE, 17266-RELATED"/>
    <property type="match status" value="1"/>
</dbReference>
<dbReference type="Proteomes" id="UP000018467">
    <property type="component" value="Unassembled WGS sequence"/>
</dbReference>
<organism evidence="3 4">
    <name type="scientific">Astyanax mexicanus</name>
    <name type="common">Blind cave fish</name>
    <name type="synonym">Astyanax fasciatus mexicanus</name>
    <dbReference type="NCBI Taxonomy" id="7994"/>
    <lineage>
        <taxon>Eukaryota</taxon>
        <taxon>Metazoa</taxon>
        <taxon>Chordata</taxon>
        <taxon>Craniata</taxon>
        <taxon>Vertebrata</taxon>
        <taxon>Euteleostomi</taxon>
        <taxon>Actinopterygii</taxon>
        <taxon>Neopterygii</taxon>
        <taxon>Teleostei</taxon>
        <taxon>Ostariophysi</taxon>
        <taxon>Characiformes</taxon>
        <taxon>Characoidei</taxon>
        <taxon>Acestrorhamphidae</taxon>
        <taxon>Acestrorhamphinae</taxon>
        <taxon>Astyanax</taxon>
    </lineage>
</organism>
<evidence type="ECO:0000313" key="4">
    <source>
        <dbReference type="Proteomes" id="UP000018467"/>
    </source>
</evidence>
<sequence>MTGQREQCLFFVSVPDMSKLCSVFLSFQSCSDEGELRNKQIKTCRELLLLCSEAVASPVLGFCGGIRVIMAIPFLKRGFIQAYAQRHCLQLGPPKRVLPETLQTCLSYSITARLAPSWNRAGQCLIAGEDFLSCAGKQIAVALELNVNEAQLCVSVEAITVRLPPTLLEDFDVPPLVVKNFLSSREAVVHTKPNNWCYILPSMKKGQLISISRKIPPESPFHSYTELQKHWTSMYGYQLPPLNEDEVVYCSVYFKLVGEKLFTYPLSCIRTKPLQLFPRVDLQGALEAFTSDLRRVLDNICGFPVQMTNKPQYHTAELSRPVIQASRALPANLTTITSTRPVLTQIPSCCAPGRVPLSQLTPSQWPLSQPGRLSNINQTATTKELASFQTPRPSAESPHFYVTETHKFPSSCTSLPPLSSSSCPRTIHSLSTQSQPVHQTPKLVPIFKNKSLSRHVNITKILAEKQQKQVQLESQHISGAAVKRPHCSYSYSPPSSSTLVTSTQSLSQPPLKRVTLPFRKNQKSNHGASVPAPQQPAFKPQPLIMPEVTSNRGGEVFESHPKRPRVTLQDADVVKYAKSNQLAKISMANLQAWLKGRGVIVRAKEKKEELVSKVMQCLYEP</sequence>
<name>A0A3B1KF98_ASTMX</name>
<feature type="domain" description="DUF4708" evidence="2">
    <location>
        <begin position="7"/>
        <end position="278"/>
    </location>
</feature>